<feature type="region of interest" description="Disordered" evidence="11">
    <location>
        <begin position="178"/>
        <end position="216"/>
    </location>
</feature>
<evidence type="ECO:0000256" key="8">
    <source>
        <dbReference type="ARBA" id="ARBA00023136"/>
    </source>
</evidence>
<protein>
    <recommendedName>
        <fullName evidence="10">Signal peptidase I</fullName>
        <ecNumber evidence="10">3.4.21.89</ecNumber>
    </recommendedName>
</protein>
<evidence type="ECO:0000256" key="4">
    <source>
        <dbReference type="ARBA" id="ARBA00022801"/>
    </source>
</evidence>
<evidence type="ECO:0000256" key="1">
    <source>
        <dbReference type="ARBA" id="ARBA00004648"/>
    </source>
</evidence>
<dbReference type="GO" id="GO:0004252">
    <property type="term" value="F:serine-type endopeptidase activity"/>
    <property type="evidence" value="ECO:0007669"/>
    <property type="project" value="UniProtKB-UniRule"/>
</dbReference>
<dbReference type="OrthoDB" id="1467636at2"/>
<dbReference type="EMBL" id="CP031229">
    <property type="protein sequence ID" value="AXH96393.1"/>
    <property type="molecule type" value="Genomic_DNA"/>
</dbReference>
<evidence type="ECO:0000256" key="9">
    <source>
        <dbReference type="ARBA" id="ARBA00045533"/>
    </source>
</evidence>
<dbReference type="InterPro" id="IPR019756">
    <property type="entry name" value="Pept_S26A_signal_pept_1_Ser-AS"/>
</dbReference>
<gene>
    <name evidence="14" type="ORF">DV701_09915</name>
</gene>
<evidence type="ECO:0000256" key="7">
    <source>
        <dbReference type="ARBA" id="ARBA00022989"/>
    </source>
</evidence>
<dbReference type="InterPro" id="IPR036286">
    <property type="entry name" value="LexA/Signal_pep-like_sf"/>
</dbReference>
<evidence type="ECO:0000259" key="13">
    <source>
        <dbReference type="Pfam" id="PF00717"/>
    </source>
</evidence>
<evidence type="ECO:0000256" key="3">
    <source>
        <dbReference type="ARBA" id="ARBA00022692"/>
    </source>
</evidence>
<dbReference type="Pfam" id="PF00717">
    <property type="entry name" value="Peptidase_S24"/>
    <property type="match status" value="1"/>
</dbReference>
<evidence type="ECO:0000256" key="10">
    <source>
        <dbReference type="NCBIfam" id="TIGR02228"/>
    </source>
</evidence>
<evidence type="ECO:0000256" key="5">
    <source>
        <dbReference type="ARBA" id="ARBA00022824"/>
    </source>
</evidence>
<dbReference type="GO" id="GO:0016020">
    <property type="term" value="C:membrane"/>
    <property type="evidence" value="ECO:0007669"/>
    <property type="project" value="UniProtKB-UniRule"/>
</dbReference>
<evidence type="ECO:0000256" key="11">
    <source>
        <dbReference type="SAM" id="MobiDB-lite"/>
    </source>
</evidence>
<dbReference type="PROSITE" id="PS00501">
    <property type="entry name" value="SPASE_I_1"/>
    <property type="match status" value="1"/>
</dbReference>
<keyword evidence="7 12" id="KW-1133">Transmembrane helix</keyword>
<evidence type="ECO:0000313" key="15">
    <source>
        <dbReference type="Proteomes" id="UP000253790"/>
    </source>
</evidence>
<dbReference type="GO" id="GO:0009003">
    <property type="term" value="F:signal peptidase activity"/>
    <property type="evidence" value="ECO:0007669"/>
    <property type="project" value="UniProtKB-EC"/>
</dbReference>
<dbReference type="GO" id="GO:0006465">
    <property type="term" value="P:signal peptide processing"/>
    <property type="evidence" value="ECO:0007669"/>
    <property type="project" value="UniProtKB-UniRule"/>
</dbReference>
<dbReference type="Proteomes" id="UP000253790">
    <property type="component" value="Chromosome"/>
</dbReference>
<dbReference type="KEGG" id="orn:DV701_09915"/>
<dbReference type="EC" id="3.4.21.89" evidence="10"/>
<keyword evidence="8 12" id="KW-0472">Membrane</keyword>
<dbReference type="NCBIfam" id="TIGR02228">
    <property type="entry name" value="sigpep_I_arch"/>
    <property type="match status" value="1"/>
</dbReference>
<dbReference type="AlphaFoldDB" id="A0A345NMY5"/>
<dbReference type="Gene3D" id="2.10.109.10">
    <property type="entry name" value="Umud Fragment, subunit A"/>
    <property type="match status" value="1"/>
</dbReference>
<comment type="subcellular location">
    <subcellularLocation>
        <location evidence="1">Endoplasmic reticulum membrane</location>
        <topology evidence="1">Single-pass type II membrane protein</topology>
    </subcellularLocation>
</comment>
<keyword evidence="3 12" id="KW-0812">Transmembrane</keyword>
<feature type="transmembrane region" description="Helical" evidence="12">
    <location>
        <begin position="22"/>
        <end position="41"/>
    </location>
</feature>
<dbReference type="InterPro" id="IPR019533">
    <property type="entry name" value="Peptidase_S26"/>
</dbReference>
<sequence>MVVAVVATRPRPPRSRPLPARVLRDATGWVVVVLVLLAWAVTLRPTQLGGPATYVVVSGDSMEPTLSDGDLVVLRHQDGYGVGDVVSYPVPAGGPGAGSLVIHRVVAGDGDGLTTQGDNRDRPDDWRPTAADLRGTLWWHVPGGGLLLLRLLQPPVIAALAGGLSTTWILMRRPAAGQPSAWPAGNRVPSGSAGEHPARAVVAGERTGGRPPPARR</sequence>
<dbReference type="SUPFAM" id="SSF51306">
    <property type="entry name" value="LexA/Signal peptidase"/>
    <property type="match status" value="1"/>
</dbReference>
<keyword evidence="5" id="KW-0256">Endoplasmic reticulum</keyword>
<dbReference type="InterPro" id="IPR015927">
    <property type="entry name" value="Peptidase_S24_S26A/B/C"/>
</dbReference>
<dbReference type="InterPro" id="IPR001733">
    <property type="entry name" value="Peptidase_S26B"/>
</dbReference>
<keyword evidence="15" id="KW-1185">Reference proteome</keyword>
<comment type="function">
    <text evidence="9">Catalytic component of the signal peptidase complex (SPC) which catalyzes the cleavage of N-terminal signal sequences from nascent proteins as they are translocated into the lumen of the endoplasmic reticulum. Specifically cleaves N-terminal signal peptides that contain a hydrophobic alpha-helix (h-region) shorter than 18-20 amino acids.</text>
</comment>
<proteinExistence type="predicted"/>
<accession>A0A345NMY5</accession>
<feature type="domain" description="Peptidase S24/S26A/S26B/S26C" evidence="13">
    <location>
        <begin position="49"/>
        <end position="88"/>
    </location>
</feature>
<organism evidence="14 15">
    <name type="scientific">Ornithinimicrobium avium</name>
    <dbReference type="NCBI Taxonomy" id="2283195"/>
    <lineage>
        <taxon>Bacteria</taxon>
        <taxon>Bacillati</taxon>
        <taxon>Actinomycetota</taxon>
        <taxon>Actinomycetes</taxon>
        <taxon>Micrococcales</taxon>
        <taxon>Ornithinimicrobiaceae</taxon>
        <taxon>Ornithinimicrobium</taxon>
    </lineage>
</organism>
<evidence type="ECO:0000256" key="12">
    <source>
        <dbReference type="SAM" id="Phobius"/>
    </source>
</evidence>
<name>A0A345NMY5_9MICO</name>
<keyword evidence="6" id="KW-0735">Signal-anchor</keyword>
<reference evidence="14 15" key="1">
    <citation type="submission" date="2018-07" db="EMBL/GenBank/DDBJ databases">
        <title>Complete genome sequencing of Ornithinimicrobium sp. AMA3305.</title>
        <authorList>
            <person name="Bae J.-W."/>
        </authorList>
    </citation>
    <scope>NUCLEOTIDE SEQUENCE [LARGE SCALE GENOMIC DNA]</scope>
    <source>
        <strain evidence="14 15">AMA3305</strain>
    </source>
</reference>
<keyword evidence="4 14" id="KW-0378">Hydrolase</keyword>
<evidence type="ECO:0000256" key="2">
    <source>
        <dbReference type="ARBA" id="ARBA00022670"/>
    </source>
</evidence>
<evidence type="ECO:0000313" key="14">
    <source>
        <dbReference type="EMBL" id="AXH96393.1"/>
    </source>
</evidence>
<dbReference type="CDD" id="cd06530">
    <property type="entry name" value="S26_SPase_I"/>
    <property type="match status" value="1"/>
</dbReference>
<evidence type="ECO:0000256" key="6">
    <source>
        <dbReference type="ARBA" id="ARBA00022968"/>
    </source>
</evidence>
<keyword evidence="2" id="KW-0645">Protease</keyword>